<evidence type="ECO:0000256" key="1">
    <source>
        <dbReference type="ARBA" id="ARBA00004123"/>
    </source>
</evidence>
<dbReference type="SUPFAM" id="SSF48403">
    <property type="entry name" value="Ankyrin repeat"/>
    <property type="match status" value="1"/>
</dbReference>
<evidence type="ECO:0000313" key="7">
    <source>
        <dbReference type="Proteomes" id="UP001345219"/>
    </source>
</evidence>
<dbReference type="InterPro" id="IPR023780">
    <property type="entry name" value="Chromo_domain"/>
</dbReference>
<dbReference type="SMART" id="SM00298">
    <property type="entry name" value="CHROMO"/>
    <property type="match status" value="3"/>
</dbReference>
<feature type="compositionally biased region" description="Acidic residues" evidence="4">
    <location>
        <begin position="402"/>
        <end position="411"/>
    </location>
</feature>
<evidence type="ECO:0000313" key="6">
    <source>
        <dbReference type="EMBL" id="KAK4757171.1"/>
    </source>
</evidence>
<proteinExistence type="predicted"/>
<dbReference type="InterPro" id="IPR002110">
    <property type="entry name" value="Ankyrin_rpt"/>
</dbReference>
<keyword evidence="3" id="KW-0040">ANK repeat</keyword>
<name>A0AAN7Q094_9MYRT</name>
<evidence type="ECO:0000259" key="5">
    <source>
        <dbReference type="PROSITE" id="PS50013"/>
    </source>
</evidence>
<dbReference type="Pfam" id="PF00385">
    <property type="entry name" value="Chromo"/>
    <property type="match status" value="1"/>
</dbReference>
<dbReference type="InterPro" id="IPR030300">
    <property type="entry name" value="CPSRP43_chromodomain_3"/>
</dbReference>
<dbReference type="Gene3D" id="1.25.40.20">
    <property type="entry name" value="Ankyrin repeat-containing domain"/>
    <property type="match status" value="1"/>
</dbReference>
<feature type="repeat" description="ANK" evidence="3">
    <location>
        <begin position="208"/>
        <end position="240"/>
    </location>
</feature>
<dbReference type="Pfam" id="PF12796">
    <property type="entry name" value="Ank_2"/>
    <property type="match status" value="1"/>
</dbReference>
<feature type="compositionally biased region" description="Polar residues" evidence="4">
    <location>
        <begin position="436"/>
        <end position="445"/>
    </location>
</feature>
<feature type="domain" description="Chromo" evidence="5">
    <location>
        <begin position="369"/>
        <end position="405"/>
    </location>
</feature>
<dbReference type="InterPro" id="IPR036770">
    <property type="entry name" value="Ankyrin_rpt-contain_sf"/>
</dbReference>
<dbReference type="PROSITE" id="PS50088">
    <property type="entry name" value="ANK_REPEAT"/>
    <property type="match status" value="2"/>
</dbReference>
<comment type="caution">
    <text evidence="6">The sequence shown here is derived from an EMBL/GenBank/DDBJ whole genome shotgun (WGS) entry which is preliminary data.</text>
</comment>
<gene>
    <name evidence="6" type="ORF">SAY87_007298</name>
</gene>
<comment type="subcellular location">
    <subcellularLocation>
        <location evidence="1">Nucleus</location>
    </subcellularLocation>
</comment>
<dbReference type="PROSITE" id="PS50013">
    <property type="entry name" value="CHROMO_2"/>
    <property type="match status" value="2"/>
</dbReference>
<feature type="compositionally biased region" description="Polar residues" evidence="4">
    <location>
        <begin position="415"/>
        <end position="427"/>
    </location>
</feature>
<dbReference type="InterPro" id="IPR051219">
    <property type="entry name" value="Heterochromatin_chromo-domain"/>
</dbReference>
<dbReference type="Gene3D" id="2.40.50.40">
    <property type="match status" value="3"/>
</dbReference>
<feature type="region of interest" description="Disordered" evidence="4">
    <location>
        <begin position="402"/>
        <end position="445"/>
    </location>
</feature>
<evidence type="ECO:0000256" key="3">
    <source>
        <dbReference type="PROSITE-ProRule" id="PRU00023"/>
    </source>
</evidence>
<evidence type="ECO:0000256" key="4">
    <source>
        <dbReference type="SAM" id="MobiDB-lite"/>
    </source>
</evidence>
<keyword evidence="7" id="KW-1185">Reference proteome</keyword>
<reference evidence="6 7" key="1">
    <citation type="journal article" date="2023" name="Hortic Res">
        <title>Pangenome of water caltrop reveals structural variations and asymmetric subgenome divergence after allopolyploidization.</title>
        <authorList>
            <person name="Zhang X."/>
            <person name="Chen Y."/>
            <person name="Wang L."/>
            <person name="Yuan Y."/>
            <person name="Fang M."/>
            <person name="Shi L."/>
            <person name="Lu R."/>
            <person name="Comes H.P."/>
            <person name="Ma Y."/>
            <person name="Chen Y."/>
            <person name="Huang G."/>
            <person name="Zhou Y."/>
            <person name="Zheng Z."/>
            <person name="Qiu Y."/>
        </authorList>
    </citation>
    <scope>NUCLEOTIDE SEQUENCE [LARGE SCALE GENOMIC DNA]</scope>
    <source>
        <tissue evidence="6">Roots</tissue>
    </source>
</reference>
<sequence length="445" mass="48738">MTTARTPNKNVTPFAKISWVPPIPRSIFFSEALRAIRVKRVAIPASTMEALLPCKSSISRLRNTPPLTLSPLFSHSLRLKPPNRPSFAALAIQNPERKLEDAEAQTTPPPPRTFFQDQKVASADDESFGEVDKIIGSRALEGGTGMEYLIEWKDGHEPSWVPADFIAKDVVAEYETPWWNAAKKADEAALRGLIEAEDGRDIDAVDGDGRTALLFVSGLGSEPCVRLLAEAGANLDHRDNSGGFTSLHMAAGYVKPGVVKLLVELGADSEVEDDRRRTPLDLAREILKATPKGNPMQLPRRLGLEAVVRELEAVVYEYAEVEEILEKRGKGQNLEYLVRWKDGGDNEWVKAPLVAEDLIGDFEAGLEYAVAEAVVGKRVGDEGKMEYLVKWADIEDATWEPEENVDADLIGEFEGSSQDGQSQSPNHGQIEGQLSDGDSINGPST</sequence>
<dbReference type="Proteomes" id="UP001345219">
    <property type="component" value="Chromosome 6"/>
</dbReference>
<dbReference type="GO" id="GO:0005634">
    <property type="term" value="C:nucleus"/>
    <property type="evidence" value="ECO:0007669"/>
    <property type="project" value="UniProtKB-SubCell"/>
</dbReference>
<dbReference type="CDD" id="cd18629">
    <property type="entry name" value="CD2_cpSRP43_like"/>
    <property type="match status" value="2"/>
</dbReference>
<dbReference type="AlphaFoldDB" id="A0AAN7Q094"/>
<feature type="repeat" description="ANK" evidence="3">
    <location>
        <begin position="242"/>
        <end position="274"/>
    </location>
</feature>
<dbReference type="PROSITE" id="PS50297">
    <property type="entry name" value="ANK_REP_REGION"/>
    <property type="match status" value="2"/>
</dbReference>
<accession>A0AAN7Q094</accession>
<feature type="domain" description="Chromo" evidence="5">
    <location>
        <begin position="319"/>
        <end position="348"/>
    </location>
</feature>
<protein>
    <recommendedName>
        <fullName evidence="5">Chromo domain-containing protein</fullName>
    </recommendedName>
</protein>
<dbReference type="SUPFAM" id="SSF54160">
    <property type="entry name" value="Chromo domain-like"/>
    <property type="match status" value="3"/>
</dbReference>
<dbReference type="InterPro" id="IPR000953">
    <property type="entry name" value="Chromo/chromo_shadow_dom"/>
</dbReference>
<dbReference type="PANTHER" id="PTHR22812">
    <property type="entry name" value="CHROMOBOX PROTEIN"/>
    <property type="match status" value="1"/>
</dbReference>
<keyword evidence="2" id="KW-0539">Nucleus</keyword>
<evidence type="ECO:0000256" key="2">
    <source>
        <dbReference type="ARBA" id="ARBA00023242"/>
    </source>
</evidence>
<dbReference type="EMBL" id="JAXIOK010000013">
    <property type="protein sequence ID" value="KAK4757171.1"/>
    <property type="molecule type" value="Genomic_DNA"/>
</dbReference>
<dbReference type="SMART" id="SM00248">
    <property type="entry name" value="ANK"/>
    <property type="match status" value="3"/>
</dbReference>
<dbReference type="InterPro" id="IPR016197">
    <property type="entry name" value="Chromo-like_dom_sf"/>
</dbReference>
<dbReference type="CDD" id="cd18628">
    <property type="entry name" value="CD3_cpSRP43_like"/>
    <property type="match status" value="1"/>
</dbReference>
<organism evidence="6 7">
    <name type="scientific">Trapa incisa</name>
    <dbReference type="NCBI Taxonomy" id="236973"/>
    <lineage>
        <taxon>Eukaryota</taxon>
        <taxon>Viridiplantae</taxon>
        <taxon>Streptophyta</taxon>
        <taxon>Embryophyta</taxon>
        <taxon>Tracheophyta</taxon>
        <taxon>Spermatophyta</taxon>
        <taxon>Magnoliopsida</taxon>
        <taxon>eudicotyledons</taxon>
        <taxon>Gunneridae</taxon>
        <taxon>Pentapetalae</taxon>
        <taxon>rosids</taxon>
        <taxon>malvids</taxon>
        <taxon>Myrtales</taxon>
        <taxon>Lythraceae</taxon>
        <taxon>Trapa</taxon>
    </lineage>
</organism>